<organism evidence="2 3">
    <name type="scientific">Riccia fluitans</name>
    <dbReference type="NCBI Taxonomy" id="41844"/>
    <lineage>
        <taxon>Eukaryota</taxon>
        <taxon>Viridiplantae</taxon>
        <taxon>Streptophyta</taxon>
        <taxon>Embryophyta</taxon>
        <taxon>Marchantiophyta</taxon>
        <taxon>Marchantiopsida</taxon>
        <taxon>Marchantiidae</taxon>
        <taxon>Marchantiales</taxon>
        <taxon>Ricciaceae</taxon>
        <taxon>Riccia</taxon>
    </lineage>
</organism>
<dbReference type="AlphaFoldDB" id="A0ABD1XW79"/>
<sequence>MVGRLQPVGSKRTRRSTPSCLLPVDNSPRLPEKMIRPSRESTAFQRERQRSSLFLPRAGQHTSYVTKTSSPISGDTMTLRQRLKREERPRSAVRREKRTVTLNIVT</sequence>
<comment type="caution">
    <text evidence="2">The sequence shown here is derived from an EMBL/GenBank/DDBJ whole genome shotgun (WGS) entry which is preliminary data.</text>
</comment>
<reference evidence="2 3" key="1">
    <citation type="submission" date="2024-09" db="EMBL/GenBank/DDBJ databases">
        <title>Chromosome-scale assembly of Riccia fluitans.</title>
        <authorList>
            <person name="Paukszto L."/>
            <person name="Sawicki J."/>
            <person name="Karawczyk K."/>
            <person name="Piernik-Szablinska J."/>
            <person name="Szczecinska M."/>
            <person name="Mazdziarz M."/>
        </authorList>
    </citation>
    <scope>NUCLEOTIDE SEQUENCE [LARGE SCALE GENOMIC DNA]</scope>
    <source>
        <strain evidence="2">Rf_01</strain>
        <tissue evidence="2">Aerial parts of the thallus</tissue>
    </source>
</reference>
<dbReference type="EMBL" id="JBHFFA010000007">
    <property type="protein sequence ID" value="KAL2613194.1"/>
    <property type="molecule type" value="Genomic_DNA"/>
</dbReference>
<name>A0ABD1XW79_9MARC</name>
<evidence type="ECO:0000313" key="3">
    <source>
        <dbReference type="Proteomes" id="UP001605036"/>
    </source>
</evidence>
<proteinExistence type="predicted"/>
<gene>
    <name evidence="2" type="ORF">R1flu_024886</name>
</gene>
<feature type="region of interest" description="Disordered" evidence="1">
    <location>
        <begin position="1"/>
        <end position="32"/>
    </location>
</feature>
<evidence type="ECO:0000256" key="1">
    <source>
        <dbReference type="SAM" id="MobiDB-lite"/>
    </source>
</evidence>
<dbReference type="Proteomes" id="UP001605036">
    <property type="component" value="Unassembled WGS sequence"/>
</dbReference>
<protein>
    <submittedName>
        <fullName evidence="2">Uncharacterized protein</fullName>
    </submittedName>
</protein>
<keyword evidence="3" id="KW-1185">Reference proteome</keyword>
<evidence type="ECO:0000313" key="2">
    <source>
        <dbReference type="EMBL" id="KAL2613194.1"/>
    </source>
</evidence>
<accession>A0ABD1XW79</accession>